<name>N1PDD4_DOTSN</name>
<evidence type="ECO:0000313" key="2">
    <source>
        <dbReference type="Proteomes" id="UP000016933"/>
    </source>
</evidence>
<dbReference type="HOGENOM" id="CLU_153361_0_0_1"/>
<dbReference type="Proteomes" id="UP000016933">
    <property type="component" value="Unassembled WGS sequence"/>
</dbReference>
<feature type="non-terminal residue" evidence="1">
    <location>
        <position position="63"/>
    </location>
</feature>
<reference evidence="1 2" key="2">
    <citation type="journal article" date="2012" name="PLoS Pathog.">
        <title>Diverse lifestyles and strategies of plant pathogenesis encoded in the genomes of eighteen Dothideomycetes fungi.</title>
        <authorList>
            <person name="Ohm R.A."/>
            <person name="Feau N."/>
            <person name="Henrissat B."/>
            <person name="Schoch C.L."/>
            <person name="Horwitz B.A."/>
            <person name="Barry K.W."/>
            <person name="Condon B.J."/>
            <person name="Copeland A.C."/>
            <person name="Dhillon B."/>
            <person name="Glaser F."/>
            <person name="Hesse C.N."/>
            <person name="Kosti I."/>
            <person name="LaButti K."/>
            <person name="Lindquist E.A."/>
            <person name="Lucas S."/>
            <person name="Salamov A.A."/>
            <person name="Bradshaw R.E."/>
            <person name="Ciuffetti L."/>
            <person name="Hamelin R.C."/>
            <person name="Kema G.H.J."/>
            <person name="Lawrence C."/>
            <person name="Scott J.A."/>
            <person name="Spatafora J.W."/>
            <person name="Turgeon B.G."/>
            <person name="de Wit P.J.G.M."/>
            <person name="Zhong S."/>
            <person name="Goodwin S.B."/>
            <person name="Grigoriev I.V."/>
        </authorList>
    </citation>
    <scope>NUCLEOTIDE SEQUENCE [LARGE SCALE GENOMIC DNA]</scope>
    <source>
        <strain evidence="2">NZE10 / CBS 128990</strain>
    </source>
</reference>
<evidence type="ECO:0000313" key="1">
    <source>
        <dbReference type="EMBL" id="EME38205.1"/>
    </source>
</evidence>
<keyword evidence="2" id="KW-1185">Reference proteome</keyword>
<dbReference type="AlphaFoldDB" id="N1PDD4"/>
<gene>
    <name evidence="1" type="ORF">DOTSEDRAFT_114070</name>
</gene>
<accession>N1PDD4</accession>
<reference evidence="2" key="1">
    <citation type="journal article" date="2012" name="PLoS Genet.">
        <title>The genomes of the fungal plant pathogens Cladosporium fulvum and Dothistroma septosporum reveal adaptation to different hosts and lifestyles but also signatures of common ancestry.</title>
        <authorList>
            <person name="de Wit P.J.G.M."/>
            <person name="van der Burgt A."/>
            <person name="Oekmen B."/>
            <person name="Stergiopoulos I."/>
            <person name="Abd-Elsalam K.A."/>
            <person name="Aerts A.L."/>
            <person name="Bahkali A.H."/>
            <person name="Beenen H.G."/>
            <person name="Chettri P."/>
            <person name="Cox M.P."/>
            <person name="Datema E."/>
            <person name="de Vries R.P."/>
            <person name="Dhillon B."/>
            <person name="Ganley A.R."/>
            <person name="Griffiths S.A."/>
            <person name="Guo Y."/>
            <person name="Hamelin R.C."/>
            <person name="Henrissat B."/>
            <person name="Kabir M.S."/>
            <person name="Jashni M.K."/>
            <person name="Kema G."/>
            <person name="Klaubauf S."/>
            <person name="Lapidus A."/>
            <person name="Levasseur A."/>
            <person name="Lindquist E."/>
            <person name="Mehrabi R."/>
            <person name="Ohm R.A."/>
            <person name="Owen T.J."/>
            <person name="Salamov A."/>
            <person name="Schwelm A."/>
            <person name="Schijlen E."/>
            <person name="Sun H."/>
            <person name="van den Burg H.A."/>
            <person name="van Ham R.C.H.J."/>
            <person name="Zhang S."/>
            <person name="Goodwin S.B."/>
            <person name="Grigoriev I.V."/>
            <person name="Collemare J."/>
            <person name="Bradshaw R.E."/>
        </authorList>
    </citation>
    <scope>NUCLEOTIDE SEQUENCE [LARGE SCALE GENOMIC DNA]</scope>
    <source>
        <strain evidence="2">NZE10 / CBS 128990</strain>
    </source>
</reference>
<dbReference type="OrthoDB" id="3629525at2759"/>
<protein>
    <submittedName>
        <fullName evidence="1">Uncharacterized protein</fullName>
    </submittedName>
</protein>
<sequence>MGKAKKSLEAFINGIPDSKLTGLPTTIQTLYKDTDFRLDMQGVQVNKGTGISTLKKTAPKTVA</sequence>
<organism evidence="1 2">
    <name type="scientific">Dothistroma septosporum (strain NZE10 / CBS 128990)</name>
    <name type="common">Red band needle blight fungus</name>
    <name type="synonym">Mycosphaerella pini</name>
    <dbReference type="NCBI Taxonomy" id="675120"/>
    <lineage>
        <taxon>Eukaryota</taxon>
        <taxon>Fungi</taxon>
        <taxon>Dikarya</taxon>
        <taxon>Ascomycota</taxon>
        <taxon>Pezizomycotina</taxon>
        <taxon>Dothideomycetes</taxon>
        <taxon>Dothideomycetidae</taxon>
        <taxon>Mycosphaerellales</taxon>
        <taxon>Mycosphaerellaceae</taxon>
        <taxon>Dothistroma</taxon>
    </lineage>
</organism>
<dbReference type="eggNOG" id="ENOG502SXMX">
    <property type="taxonomic scope" value="Eukaryota"/>
</dbReference>
<dbReference type="EMBL" id="KB446547">
    <property type="protein sequence ID" value="EME38205.1"/>
    <property type="molecule type" value="Genomic_DNA"/>
</dbReference>
<proteinExistence type="predicted"/>